<sequence length="260" mass="29357">MKKITFANSKGGVGKTTLTLNLINVLSQLNKKILVFDIDPQANLSRALLPNYTSKKNIELWFKDSNHNELLNSIEKTILENVLIVPAYNNSALETNTYVTAMSMGELALKNNLIKMEEILKKDIVYIFFDSFPSMNKILLNVLLASDEIIIPIEPHKFSYEGYKTIKEPYDTAIKTLNQLGLKITNNMNYFVINKVSKNKTHEAVIQAINNSQIGAMVLNTKIPLSTTKQKETMLMKFISITVKKPIGFLTNELIEKGVL</sequence>
<organism evidence="2 3">
    <name type="scientific">Spiroplasma ixodetis</name>
    <dbReference type="NCBI Taxonomy" id="2141"/>
    <lineage>
        <taxon>Bacteria</taxon>
        <taxon>Bacillati</taxon>
        <taxon>Mycoplasmatota</taxon>
        <taxon>Mollicutes</taxon>
        <taxon>Entomoplasmatales</taxon>
        <taxon>Spiroplasmataceae</taxon>
        <taxon>Spiroplasma</taxon>
    </lineage>
</organism>
<dbReference type="Gene3D" id="3.40.50.300">
    <property type="entry name" value="P-loop containing nucleotide triphosphate hydrolases"/>
    <property type="match status" value="1"/>
</dbReference>
<dbReference type="SUPFAM" id="SSF52540">
    <property type="entry name" value="P-loop containing nucleoside triphosphate hydrolases"/>
    <property type="match status" value="1"/>
</dbReference>
<evidence type="ECO:0000259" key="1">
    <source>
        <dbReference type="Pfam" id="PF13614"/>
    </source>
</evidence>
<evidence type="ECO:0000313" key="3">
    <source>
        <dbReference type="Proteomes" id="UP001473424"/>
    </source>
</evidence>
<dbReference type="InterPro" id="IPR027417">
    <property type="entry name" value="P-loop_NTPase"/>
</dbReference>
<evidence type="ECO:0000313" key="2">
    <source>
        <dbReference type="EMBL" id="BET37792.1"/>
    </source>
</evidence>
<dbReference type="Proteomes" id="UP001473424">
    <property type="component" value="Chromosome"/>
</dbReference>
<dbReference type="InterPro" id="IPR025669">
    <property type="entry name" value="AAA_dom"/>
</dbReference>
<proteinExistence type="predicted"/>
<feature type="domain" description="AAA" evidence="1">
    <location>
        <begin position="1"/>
        <end position="179"/>
    </location>
</feature>
<dbReference type="InterPro" id="IPR050678">
    <property type="entry name" value="DNA_Partitioning_ATPase"/>
</dbReference>
<dbReference type="PANTHER" id="PTHR13696">
    <property type="entry name" value="P-LOOP CONTAINING NUCLEOSIDE TRIPHOSPHATE HYDROLASE"/>
    <property type="match status" value="1"/>
</dbReference>
<dbReference type="Pfam" id="PF13614">
    <property type="entry name" value="AAA_31"/>
    <property type="match status" value="1"/>
</dbReference>
<reference evidence="3" key="1">
    <citation type="journal article" date="2024" name="FEMS Microbiol. Lett.">
        <title>Genomic insights into Spiroplasma endosymbionts that induce male-killing and protective phenotypes in the pea aphid.</title>
        <authorList>
            <person name="Arai H."/>
            <person name="Legeai F."/>
            <person name="Kageyama D."/>
            <person name="Sugio A."/>
            <person name="Simon J.C."/>
        </authorList>
    </citation>
    <scope>NUCLEOTIDE SEQUENCE [LARGE SCALE GENOMIC DNA]</scope>
    <source>
        <strain evidence="3">sAp269</strain>
    </source>
</reference>
<protein>
    <submittedName>
        <fullName evidence="2">ParA family protein</fullName>
    </submittedName>
</protein>
<dbReference type="RefSeq" id="WP_353306584.1">
    <property type="nucleotide sequence ID" value="NZ_AP028955.1"/>
</dbReference>
<accession>A0ABN7BS75</accession>
<name>A0ABN7BS75_9MOLU</name>
<dbReference type="EMBL" id="AP028955">
    <property type="protein sequence ID" value="BET37792.1"/>
    <property type="molecule type" value="Genomic_DNA"/>
</dbReference>
<dbReference type="PANTHER" id="PTHR13696:SF99">
    <property type="entry name" value="COBYRINIC ACID AC-DIAMIDE SYNTHASE"/>
    <property type="match status" value="1"/>
</dbReference>
<gene>
    <name evidence="2" type="ORF">SAP269_03810</name>
</gene>
<keyword evidence="3" id="KW-1185">Reference proteome</keyword>
<dbReference type="CDD" id="cd02042">
    <property type="entry name" value="ParAB_family"/>
    <property type="match status" value="1"/>
</dbReference>